<comment type="pathway">
    <text evidence="1">Carbohydrate acid metabolism; D-gluconate degradation.</text>
</comment>
<evidence type="ECO:0000256" key="1">
    <source>
        <dbReference type="ARBA" id="ARBA00004875"/>
    </source>
</evidence>
<keyword evidence="5" id="KW-0547">Nucleotide-binding</keyword>
<dbReference type="OrthoDB" id="275177at2759"/>
<dbReference type="CDD" id="cd02021">
    <property type="entry name" value="GntK"/>
    <property type="match status" value="1"/>
</dbReference>
<keyword evidence="7" id="KW-0067">ATP-binding</keyword>
<dbReference type="SUPFAM" id="SSF52540">
    <property type="entry name" value="P-loop containing nucleoside triphosphate hydrolases"/>
    <property type="match status" value="1"/>
</dbReference>
<sequence>MQSGMFPTTPMPGIKSLKVNLYVVMGVTGCGKSTIAKLIAENLKCPYIDADDFHPIENVKKMKRGISLTDEDRIPWLEAINRHISDLVKDFSSSFESYSKSDIQITKENNSGINNLKSEICDKMNIDTHSMRNTETSAYKSSSTEADHKSSSENSRSSSSSSNSLNLALACSALRDVYRRILSQNKFFFEPENKSVYSFKTKFIYLELSMQTILDRLKLRKDHFAGSNLVASQFATLELPKTNAPADTTNTYTSCDLKSIDYASNCLDNISNDNNIILSSSSPQPYLCAQQQLAQSASSAQLTRLSDNPFYDFITISCDNLPPKQIACIILQAL</sequence>
<dbReference type="GO" id="GO:0005524">
    <property type="term" value="F:ATP binding"/>
    <property type="evidence" value="ECO:0007669"/>
    <property type="project" value="UniProtKB-KW"/>
</dbReference>
<accession>A0A1R1YE55</accession>
<dbReference type="STRING" id="133412.A0A1R1YE55"/>
<dbReference type="GO" id="GO:0005975">
    <property type="term" value="P:carbohydrate metabolic process"/>
    <property type="evidence" value="ECO:0007669"/>
    <property type="project" value="InterPro"/>
</dbReference>
<evidence type="ECO:0000256" key="4">
    <source>
        <dbReference type="ARBA" id="ARBA00022679"/>
    </source>
</evidence>
<evidence type="ECO:0000256" key="3">
    <source>
        <dbReference type="ARBA" id="ARBA00012054"/>
    </source>
</evidence>
<protein>
    <recommendedName>
        <fullName evidence="3">gluconokinase</fullName>
        <ecNumber evidence="3">2.7.1.12</ecNumber>
    </recommendedName>
    <alternativeName>
        <fullName evidence="8">Gluconate kinase</fullName>
    </alternativeName>
</protein>
<organism evidence="11 12">
    <name type="scientific">Smittium culicis</name>
    <dbReference type="NCBI Taxonomy" id="133412"/>
    <lineage>
        <taxon>Eukaryota</taxon>
        <taxon>Fungi</taxon>
        <taxon>Fungi incertae sedis</taxon>
        <taxon>Zoopagomycota</taxon>
        <taxon>Kickxellomycotina</taxon>
        <taxon>Harpellomycetes</taxon>
        <taxon>Harpellales</taxon>
        <taxon>Legeriomycetaceae</taxon>
        <taxon>Smittium</taxon>
    </lineage>
</organism>
<keyword evidence="4" id="KW-0808">Transferase</keyword>
<evidence type="ECO:0000256" key="7">
    <source>
        <dbReference type="ARBA" id="ARBA00022840"/>
    </source>
</evidence>
<dbReference type="GO" id="GO:0005737">
    <property type="term" value="C:cytoplasm"/>
    <property type="evidence" value="ECO:0007669"/>
    <property type="project" value="TreeGrafter"/>
</dbReference>
<evidence type="ECO:0000313" key="12">
    <source>
        <dbReference type="Proteomes" id="UP000187283"/>
    </source>
</evidence>
<feature type="compositionally biased region" description="Polar residues" evidence="10">
    <location>
        <begin position="134"/>
        <end position="144"/>
    </location>
</feature>
<dbReference type="InterPro" id="IPR027417">
    <property type="entry name" value="P-loop_NTPase"/>
</dbReference>
<reference evidence="11 12" key="1">
    <citation type="submission" date="2017-01" db="EMBL/GenBank/DDBJ databases">
        <authorList>
            <person name="Mah S.A."/>
            <person name="Swanson W.J."/>
            <person name="Moy G.W."/>
            <person name="Vacquier V.D."/>
        </authorList>
    </citation>
    <scope>NUCLEOTIDE SEQUENCE [LARGE SCALE GENOMIC DNA]</scope>
    <source>
        <strain evidence="11 12">GSMNP</strain>
    </source>
</reference>
<dbReference type="EC" id="2.7.1.12" evidence="3"/>
<keyword evidence="12" id="KW-1185">Reference proteome</keyword>
<comment type="similarity">
    <text evidence="2">Belongs to the gluconokinase GntK/GntV family.</text>
</comment>
<feature type="compositionally biased region" description="Low complexity" evidence="10">
    <location>
        <begin position="152"/>
        <end position="163"/>
    </location>
</feature>
<dbReference type="UniPathway" id="UPA00792"/>
<dbReference type="Proteomes" id="UP000187283">
    <property type="component" value="Unassembled WGS sequence"/>
</dbReference>
<gene>
    <name evidence="11" type="ORF">AYI70_g1207</name>
</gene>
<comment type="catalytic activity">
    <reaction evidence="9">
        <text>D-gluconate + ATP = 6-phospho-D-gluconate + ADP + H(+)</text>
        <dbReference type="Rhea" id="RHEA:19433"/>
        <dbReference type="ChEBI" id="CHEBI:15378"/>
        <dbReference type="ChEBI" id="CHEBI:18391"/>
        <dbReference type="ChEBI" id="CHEBI:30616"/>
        <dbReference type="ChEBI" id="CHEBI:58759"/>
        <dbReference type="ChEBI" id="CHEBI:456216"/>
        <dbReference type="EC" id="2.7.1.12"/>
    </reaction>
</comment>
<evidence type="ECO:0000313" key="11">
    <source>
        <dbReference type="EMBL" id="OMJ24986.1"/>
    </source>
</evidence>
<evidence type="ECO:0000256" key="2">
    <source>
        <dbReference type="ARBA" id="ARBA00008420"/>
    </source>
</evidence>
<evidence type="ECO:0000256" key="8">
    <source>
        <dbReference type="ARBA" id="ARBA00029835"/>
    </source>
</evidence>
<proteinExistence type="inferred from homology"/>
<dbReference type="PANTHER" id="PTHR43442:SF3">
    <property type="entry name" value="GLUCONOKINASE-RELATED"/>
    <property type="match status" value="1"/>
</dbReference>
<dbReference type="GO" id="GO:0046316">
    <property type="term" value="F:gluconokinase activity"/>
    <property type="evidence" value="ECO:0007669"/>
    <property type="project" value="UniProtKB-EC"/>
</dbReference>
<evidence type="ECO:0000256" key="5">
    <source>
        <dbReference type="ARBA" id="ARBA00022741"/>
    </source>
</evidence>
<dbReference type="Gene3D" id="3.40.50.300">
    <property type="entry name" value="P-loop containing nucleotide triphosphate hydrolases"/>
    <property type="match status" value="1"/>
</dbReference>
<keyword evidence="6 11" id="KW-0418">Kinase</keyword>
<dbReference type="AlphaFoldDB" id="A0A1R1YE55"/>
<name>A0A1R1YE55_9FUNG</name>
<dbReference type="Pfam" id="PF01202">
    <property type="entry name" value="SKI"/>
    <property type="match status" value="1"/>
</dbReference>
<dbReference type="EMBL" id="LSSN01000244">
    <property type="protein sequence ID" value="OMJ24986.1"/>
    <property type="molecule type" value="Genomic_DNA"/>
</dbReference>
<evidence type="ECO:0000256" key="6">
    <source>
        <dbReference type="ARBA" id="ARBA00022777"/>
    </source>
</evidence>
<feature type="region of interest" description="Disordered" evidence="10">
    <location>
        <begin position="134"/>
        <end position="163"/>
    </location>
</feature>
<dbReference type="InterPro" id="IPR031322">
    <property type="entry name" value="Shikimate/glucono_kinase"/>
</dbReference>
<comment type="caution">
    <text evidence="11">The sequence shown here is derived from an EMBL/GenBank/DDBJ whole genome shotgun (WGS) entry which is preliminary data.</text>
</comment>
<dbReference type="InterPro" id="IPR006001">
    <property type="entry name" value="Therm_gnt_kin"/>
</dbReference>
<evidence type="ECO:0000256" key="10">
    <source>
        <dbReference type="SAM" id="MobiDB-lite"/>
    </source>
</evidence>
<dbReference type="PANTHER" id="PTHR43442">
    <property type="entry name" value="GLUCONOKINASE-RELATED"/>
    <property type="match status" value="1"/>
</dbReference>
<evidence type="ECO:0000256" key="9">
    <source>
        <dbReference type="ARBA" id="ARBA00048090"/>
    </source>
</evidence>